<organism evidence="8 9">
    <name type="scientific">Candolleomyces aberdarensis</name>
    <dbReference type="NCBI Taxonomy" id="2316362"/>
    <lineage>
        <taxon>Eukaryota</taxon>
        <taxon>Fungi</taxon>
        <taxon>Dikarya</taxon>
        <taxon>Basidiomycota</taxon>
        <taxon>Agaricomycotina</taxon>
        <taxon>Agaricomycetes</taxon>
        <taxon>Agaricomycetidae</taxon>
        <taxon>Agaricales</taxon>
        <taxon>Agaricineae</taxon>
        <taxon>Psathyrellaceae</taxon>
        <taxon>Candolleomyces</taxon>
    </lineage>
</organism>
<feature type="region of interest" description="Disordered" evidence="6">
    <location>
        <begin position="29"/>
        <end position="59"/>
    </location>
</feature>
<feature type="compositionally biased region" description="Low complexity" evidence="6">
    <location>
        <begin position="241"/>
        <end position="259"/>
    </location>
</feature>
<dbReference type="NCBIfam" id="TIGR00756">
    <property type="entry name" value="PPR"/>
    <property type="match status" value="2"/>
</dbReference>
<dbReference type="EMBL" id="SDEE01000036">
    <property type="protein sequence ID" value="RXW23652.1"/>
    <property type="molecule type" value="Genomic_DNA"/>
</dbReference>
<dbReference type="PANTHER" id="PTHR47447">
    <property type="entry name" value="OS03G0856100 PROTEIN"/>
    <property type="match status" value="1"/>
</dbReference>
<gene>
    <name evidence="8" type="ORF">EST38_g2196</name>
</gene>
<comment type="function">
    <text evidence="3">Regulates mitochondrial small subunit maturation by controlling 15S rRNA 5'-end processing. Localizes to the 5' precursor of the 15S rRNA in a position that is subsequently occupied by mS47 in the mature yeast mtSSU. Uses structure and sequence-specific RNA recognition, binding to a single-stranded region of the precursor and specifically recognizing bases -6 to -1. The exchange of Ccm1 for mS47 is coupled to the irreversible removal of precursor rRNA that is accompanied by conformational changes of the mitoribosomal proteins uS5m and mS26. These conformational changes signal completion of 5'-end rRNA processing through protection of the mature 5'-end of the 15S rRNA and stabilization of mS47. The removal of the 5' precursor together with the dissociation of Ccm1 may be catalyzed by the 5'-3' exoribonuclease Pet127. Involved in the specific removal of group I introns in mitochondrial encoded transcripts.</text>
</comment>
<protein>
    <recommendedName>
        <fullName evidence="7">PROP1-like PPR domain-containing protein</fullName>
    </recommendedName>
</protein>
<dbReference type="Proteomes" id="UP000290288">
    <property type="component" value="Unassembled WGS sequence"/>
</dbReference>
<feature type="compositionally biased region" description="Low complexity" evidence="6">
    <location>
        <begin position="36"/>
        <end position="59"/>
    </location>
</feature>
<feature type="compositionally biased region" description="Low complexity" evidence="6">
    <location>
        <begin position="676"/>
        <end position="691"/>
    </location>
</feature>
<comment type="similarity">
    <text evidence="1">Belongs to the CCM1 family.</text>
</comment>
<dbReference type="InterPro" id="IPR011990">
    <property type="entry name" value="TPR-like_helical_dom_sf"/>
</dbReference>
<reference evidence="8 9" key="1">
    <citation type="submission" date="2019-01" db="EMBL/GenBank/DDBJ databases">
        <title>Draft genome sequence of Psathyrella aberdarensis IHI B618.</title>
        <authorList>
            <person name="Buettner E."/>
            <person name="Kellner H."/>
        </authorList>
    </citation>
    <scope>NUCLEOTIDE SEQUENCE [LARGE SCALE GENOMIC DNA]</scope>
    <source>
        <strain evidence="8 9">IHI B618</strain>
    </source>
</reference>
<dbReference type="Pfam" id="PF17177">
    <property type="entry name" value="PPR_long"/>
    <property type="match status" value="1"/>
</dbReference>
<feature type="compositionally biased region" description="Pro residues" evidence="6">
    <location>
        <begin position="1081"/>
        <end position="1091"/>
    </location>
</feature>
<feature type="domain" description="PROP1-like PPR" evidence="7">
    <location>
        <begin position="1263"/>
        <end position="1401"/>
    </location>
</feature>
<dbReference type="PROSITE" id="PS51375">
    <property type="entry name" value="PPR"/>
    <property type="match status" value="4"/>
</dbReference>
<feature type="region of interest" description="Disordered" evidence="6">
    <location>
        <begin position="236"/>
        <end position="310"/>
    </location>
</feature>
<feature type="repeat" description="PPR" evidence="5">
    <location>
        <begin position="1355"/>
        <end position="1390"/>
    </location>
</feature>
<sequence>MLPKVATHLLHSTVTRSAAAAVQNQSSLRNVLQKHPSGATPGSSASASTFASSSTTNTFTSNQHLASSSAAGAGASSSTHVNNGSFFTSNGTSSGKSRAISTEEAKANRHGGSHGPGSGQGSKKNKAGSRFYTGYNGAARAVTQANALTQDSSSQAEESNAVDESMHPAARRALLKKKNIAVGASATPKRTRLRSSSVNSLLPRKDAATSESTVPLGSVLKTVQLQARSLHALTAQQQVQESTEAPSSSIEAEAAPAAEVVQDLSTAPEPPVAVQEARVASRSASPVRPISPRPRRNSTSSHVSLPSSPIIHPADIPLPASPLLSVRHSSTVAGSASESTPAVEQVSVTESSSSPAQPLEAASEESTATAAPRSPRSRSPKRTSTPPPPAAEADADTTPPAAPPVKKSMLTPYGQNIIAGLEANDPTSIFAAVHALHTAPPHAKISIPDFNVAIETLGKIRPQGQPIKRILDVYSTMLKRNSRPNLRTYVLLLQNFTDRDRDAGMFKEILATRGALLAPEERAEIEEQIRKVEEESNLGGAMKVFEAIVGIEGGNERLEPWVYKNLLRSSALYGNVGVALRVLSLVEQREWVKDPEHFRYLIQAFANSGDFKGAELVFEKYRKAEESGVLHKPQPARRVQVWNEMVGVYFRKGEPERAIEVLELMLKSAATTAAEPPAAAESEVTAESSAEGFPIPAPTSETFTTIISGFINHSQDLTSALLWFNRLLQEPDASMKPSVKAGAVLLNALAESGRVEELNQLYESLLATQERVDPAYKGLVFSANLRSAHNQEEVAREQALERVAFVRRYLESEVTSGGVWVRHNQRAVYDVCDAYVALGEPHEATAFLQTVVRSALQQPEASTEQQAYPDAMDVGVVEALQGLVGSVTERLVTATSSSSVQWAFEDSMDLAKLGSEQLGMRILPQHAAWLVHSYATTRPTDLSMESWRILLSSAVYLESTSPAVAPIDSTPTGLASLLEGMASAGVPFTDELCDEEARVSIVDLVSRGRDVEWCREFFGRLGAGYWESYERVVNQRYSEIEQKLNEAATVASSPAAPSSPTYSYYNQSSGSNSYVSNSPAPASPPAPPPPAFAMSTKFGGKLYQNRAIAKEVDRLLKDATRPLEERVDEAYNIFQASFQVKGVIPATPTLGRFIQACGRAGQLDRVNELYAVATALVESLKDRNPGHAGGESRASAWVKVEDSMIVALAQAGDVEGAHVHRRRIVEFARRVNASRSSSKEGGAVYAPSSDAYGALIYNVKDTTDDATNALMLWSEAVELGVEPNLYLYNNIISKLARARKADQALELFKQMKERGLSPSSITYGAMIGACVRVGDVASAEALFNEMETQRNFKPRVPPFNTMMQLYTTTKPNRERALWFYEEMGRQGVRPTAHTYKLLLDVYGSVEPVDIASMESVFENLKADASVEINGTHIASLINAYGCVLKDLDQAIAVFESVPAYNVSRDAVIYESLVNALVANKRTDLIRGYIKRMMDDGVHMTAYVANFLIKGYANVGDIEQARVVFESMMDPPMGVAAPNNHAPHEPGVTLGHVGVLEPVYREPSTWEAMVRAELGAGNRDRAVSLLERLRARQYPEAVFNRISGVMVDHSLPSLAL</sequence>
<evidence type="ECO:0000259" key="7">
    <source>
        <dbReference type="Pfam" id="PF17177"/>
    </source>
</evidence>
<evidence type="ECO:0000313" key="8">
    <source>
        <dbReference type="EMBL" id="RXW23652.1"/>
    </source>
</evidence>
<keyword evidence="9" id="KW-1185">Reference proteome</keyword>
<evidence type="ECO:0000256" key="1">
    <source>
        <dbReference type="ARBA" id="ARBA00006192"/>
    </source>
</evidence>
<keyword evidence="2" id="KW-0677">Repeat</keyword>
<evidence type="ECO:0000256" key="5">
    <source>
        <dbReference type="PROSITE-ProRule" id="PRU00708"/>
    </source>
</evidence>
<evidence type="ECO:0000256" key="4">
    <source>
        <dbReference type="ARBA" id="ARBA00044511"/>
    </source>
</evidence>
<dbReference type="OrthoDB" id="411857at2759"/>
<dbReference type="STRING" id="2316362.A0A4Q2DW59"/>
<dbReference type="PANTHER" id="PTHR47447:SF17">
    <property type="entry name" value="OS12G0638900 PROTEIN"/>
    <property type="match status" value="1"/>
</dbReference>
<feature type="repeat" description="PPR" evidence="5">
    <location>
        <begin position="1319"/>
        <end position="1349"/>
    </location>
</feature>
<feature type="region of interest" description="Disordered" evidence="6">
    <location>
        <begin position="87"/>
        <end position="131"/>
    </location>
</feature>
<comment type="caution">
    <text evidence="8">The sequence shown here is derived from an EMBL/GenBank/DDBJ whole genome shotgun (WGS) entry which is preliminary data.</text>
</comment>
<comment type="subunit">
    <text evidence="4">Binds to mitochondrial small subunit 15S rRNA.</text>
</comment>
<proteinExistence type="inferred from homology"/>
<feature type="compositionally biased region" description="Low complexity" evidence="6">
    <location>
        <begin position="281"/>
        <end position="290"/>
    </location>
</feature>
<dbReference type="Gene3D" id="1.25.40.10">
    <property type="entry name" value="Tetratricopeptide repeat domain"/>
    <property type="match status" value="4"/>
</dbReference>
<feature type="region of interest" description="Disordered" evidence="6">
    <location>
        <begin position="676"/>
        <end position="695"/>
    </location>
</feature>
<evidence type="ECO:0000313" key="9">
    <source>
        <dbReference type="Proteomes" id="UP000290288"/>
    </source>
</evidence>
<feature type="region of interest" description="Disordered" evidence="6">
    <location>
        <begin position="332"/>
        <end position="408"/>
    </location>
</feature>
<evidence type="ECO:0000256" key="6">
    <source>
        <dbReference type="SAM" id="MobiDB-lite"/>
    </source>
</evidence>
<feature type="repeat" description="PPR" evidence="5">
    <location>
        <begin position="638"/>
        <end position="672"/>
    </location>
</feature>
<evidence type="ECO:0000256" key="3">
    <source>
        <dbReference type="ARBA" id="ARBA00044493"/>
    </source>
</evidence>
<feature type="compositionally biased region" description="Low complexity" evidence="6">
    <location>
        <begin position="297"/>
        <end position="310"/>
    </location>
</feature>
<feature type="repeat" description="PPR" evidence="5">
    <location>
        <begin position="1284"/>
        <end position="1318"/>
    </location>
</feature>
<feature type="compositionally biased region" description="Low complexity" evidence="6">
    <location>
        <begin position="342"/>
        <end position="374"/>
    </location>
</feature>
<dbReference type="InterPro" id="IPR002885">
    <property type="entry name" value="PPR_rpt"/>
</dbReference>
<dbReference type="Pfam" id="PF01535">
    <property type="entry name" value="PPR"/>
    <property type="match status" value="2"/>
</dbReference>
<accession>A0A4Q2DW59</accession>
<evidence type="ECO:0000256" key="2">
    <source>
        <dbReference type="ARBA" id="ARBA00022737"/>
    </source>
</evidence>
<dbReference type="InterPro" id="IPR033443">
    <property type="entry name" value="PROP1-like_PPR_dom"/>
</dbReference>
<feature type="region of interest" description="Disordered" evidence="6">
    <location>
        <begin position="181"/>
        <end position="213"/>
    </location>
</feature>
<feature type="region of interest" description="Disordered" evidence="6">
    <location>
        <begin position="1073"/>
        <end position="1093"/>
    </location>
</feature>
<name>A0A4Q2DW59_9AGAR</name>